<sequence>MTHAASPTVAWARHLTAPASHPVPALSEAEVQRVQRYRDQLLAALTAHDRAALQTAKQAVLRAAYGPPPDAGPPASTALRAALRDLSWHMAILLLPRRPTAALHH</sequence>
<gene>
    <name evidence="1" type="ORF">HNP48_000026</name>
</gene>
<reference evidence="1 2" key="1">
    <citation type="submission" date="2020-08" db="EMBL/GenBank/DDBJ databases">
        <title>Functional genomics of gut bacteria from endangered species of beetles.</title>
        <authorList>
            <person name="Carlos-Shanley C."/>
        </authorList>
    </citation>
    <scope>NUCLEOTIDE SEQUENCE [LARGE SCALE GENOMIC DNA]</scope>
    <source>
        <strain evidence="1 2">S00198</strain>
    </source>
</reference>
<evidence type="ECO:0000313" key="2">
    <source>
        <dbReference type="Proteomes" id="UP000575083"/>
    </source>
</evidence>
<keyword evidence="2" id="KW-1185">Reference proteome</keyword>
<evidence type="ECO:0000313" key="1">
    <source>
        <dbReference type="EMBL" id="MBB6557362.1"/>
    </source>
</evidence>
<comment type="caution">
    <text evidence="1">The sequence shown here is derived from an EMBL/GenBank/DDBJ whole genome shotgun (WGS) entry which is preliminary data.</text>
</comment>
<protein>
    <submittedName>
        <fullName evidence="1">Uncharacterized protein</fullName>
    </submittedName>
</protein>
<proteinExistence type="predicted"/>
<dbReference type="Proteomes" id="UP000575083">
    <property type="component" value="Unassembled WGS sequence"/>
</dbReference>
<name>A0A7X0P981_9BURK</name>
<dbReference type="RefSeq" id="WP_260420033.1">
    <property type="nucleotide sequence ID" value="NZ_JACHLK010000001.1"/>
</dbReference>
<dbReference type="EMBL" id="JACHLK010000001">
    <property type="protein sequence ID" value="MBB6557362.1"/>
    <property type="molecule type" value="Genomic_DNA"/>
</dbReference>
<organism evidence="1 2">
    <name type="scientific">Acidovorax soli</name>
    <dbReference type="NCBI Taxonomy" id="592050"/>
    <lineage>
        <taxon>Bacteria</taxon>
        <taxon>Pseudomonadati</taxon>
        <taxon>Pseudomonadota</taxon>
        <taxon>Betaproteobacteria</taxon>
        <taxon>Burkholderiales</taxon>
        <taxon>Comamonadaceae</taxon>
        <taxon>Acidovorax</taxon>
    </lineage>
</organism>
<dbReference type="AlphaFoldDB" id="A0A7X0P981"/>
<accession>A0A7X0P981</accession>